<evidence type="ECO:0000313" key="2">
    <source>
        <dbReference type="Proteomes" id="UP001218218"/>
    </source>
</evidence>
<protein>
    <submittedName>
        <fullName evidence="1">Uncharacterized protein</fullName>
    </submittedName>
</protein>
<reference evidence="1" key="1">
    <citation type="submission" date="2023-03" db="EMBL/GenBank/DDBJ databases">
        <title>Massive genome expansion in bonnet fungi (Mycena s.s.) driven by repeated elements and novel gene families across ecological guilds.</title>
        <authorList>
            <consortium name="Lawrence Berkeley National Laboratory"/>
            <person name="Harder C.B."/>
            <person name="Miyauchi S."/>
            <person name="Viragh M."/>
            <person name="Kuo A."/>
            <person name="Thoen E."/>
            <person name="Andreopoulos B."/>
            <person name="Lu D."/>
            <person name="Skrede I."/>
            <person name="Drula E."/>
            <person name="Henrissat B."/>
            <person name="Morin E."/>
            <person name="Kohler A."/>
            <person name="Barry K."/>
            <person name="LaButti K."/>
            <person name="Morin E."/>
            <person name="Salamov A."/>
            <person name="Lipzen A."/>
            <person name="Mereny Z."/>
            <person name="Hegedus B."/>
            <person name="Baldrian P."/>
            <person name="Stursova M."/>
            <person name="Weitz H."/>
            <person name="Taylor A."/>
            <person name="Grigoriev I.V."/>
            <person name="Nagy L.G."/>
            <person name="Martin F."/>
            <person name="Kauserud H."/>
        </authorList>
    </citation>
    <scope>NUCLEOTIDE SEQUENCE</scope>
    <source>
        <strain evidence="1">CBHHK002</strain>
    </source>
</reference>
<keyword evidence="2" id="KW-1185">Reference proteome</keyword>
<feature type="non-terminal residue" evidence="1">
    <location>
        <position position="115"/>
    </location>
</feature>
<comment type="caution">
    <text evidence="1">The sequence shown here is derived from an EMBL/GenBank/DDBJ whole genome shotgun (WGS) entry which is preliminary data.</text>
</comment>
<accession>A0AAD6Z4L4</accession>
<gene>
    <name evidence="1" type="ORF">DFH08DRAFT_661545</name>
</gene>
<sequence length="115" mass="12819">FLHSQKSRAGQGENFDKTVFSEAAAYMAKEFPPKAGGPKTANSIADKWKAVRVRAGASGWTYTDEGGFNVTDDNRDAWHDFVKAHPHFKNFATRGWAHFQVIDDIVPSRARGCYV</sequence>
<dbReference type="Proteomes" id="UP001218218">
    <property type="component" value="Unassembled WGS sequence"/>
</dbReference>
<evidence type="ECO:0000313" key="1">
    <source>
        <dbReference type="EMBL" id="KAJ7306846.1"/>
    </source>
</evidence>
<proteinExistence type="predicted"/>
<name>A0AAD6Z4L4_9AGAR</name>
<organism evidence="1 2">
    <name type="scientific">Mycena albidolilacea</name>
    <dbReference type="NCBI Taxonomy" id="1033008"/>
    <lineage>
        <taxon>Eukaryota</taxon>
        <taxon>Fungi</taxon>
        <taxon>Dikarya</taxon>
        <taxon>Basidiomycota</taxon>
        <taxon>Agaricomycotina</taxon>
        <taxon>Agaricomycetes</taxon>
        <taxon>Agaricomycetidae</taxon>
        <taxon>Agaricales</taxon>
        <taxon>Marasmiineae</taxon>
        <taxon>Mycenaceae</taxon>
        <taxon>Mycena</taxon>
    </lineage>
</organism>
<dbReference type="AlphaFoldDB" id="A0AAD6Z4L4"/>
<feature type="non-terminal residue" evidence="1">
    <location>
        <position position="1"/>
    </location>
</feature>
<dbReference type="EMBL" id="JARIHO010000091">
    <property type="protein sequence ID" value="KAJ7306846.1"/>
    <property type="molecule type" value="Genomic_DNA"/>
</dbReference>